<proteinExistence type="predicted"/>
<evidence type="ECO:0000313" key="1">
    <source>
        <dbReference type="EMBL" id="GAA1912527.1"/>
    </source>
</evidence>
<dbReference type="EMBL" id="BAAALV010000002">
    <property type="protein sequence ID" value="GAA1912527.1"/>
    <property type="molecule type" value="Genomic_DNA"/>
</dbReference>
<protein>
    <submittedName>
        <fullName evidence="1">Uncharacterized protein</fullName>
    </submittedName>
</protein>
<reference evidence="2" key="1">
    <citation type="journal article" date="2019" name="Int. J. Syst. Evol. Microbiol.">
        <title>The Global Catalogue of Microorganisms (GCM) 10K type strain sequencing project: providing services to taxonomists for standard genome sequencing and annotation.</title>
        <authorList>
            <consortium name="The Broad Institute Genomics Platform"/>
            <consortium name="The Broad Institute Genome Sequencing Center for Infectious Disease"/>
            <person name="Wu L."/>
            <person name="Ma J."/>
        </authorList>
    </citation>
    <scope>NUCLEOTIDE SEQUENCE [LARGE SCALE GENOMIC DNA]</scope>
    <source>
        <strain evidence="2">JCM 13316</strain>
    </source>
</reference>
<keyword evidence="2" id="KW-1185">Reference proteome</keyword>
<evidence type="ECO:0000313" key="2">
    <source>
        <dbReference type="Proteomes" id="UP001500784"/>
    </source>
</evidence>
<dbReference type="Proteomes" id="UP001500784">
    <property type="component" value="Unassembled WGS sequence"/>
</dbReference>
<accession>A0ABP5AFK3</accession>
<comment type="caution">
    <text evidence="1">The sequence shown here is derived from an EMBL/GenBank/DDBJ whole genome shotgun (WGS) entry which is preliminary data.</text>
</comment>
<organism evidence="1 2">
    <name type="scientific">Arthrobacter gandavensis</name>
    <dbReference type="NCBI Taxonomy" id="169960"/>
    <lineage>
        <taxon>Bacteria</taxon>
        <taxon>Bacillati</taxon>
        <taxon>Actinomycetota</taxon>
        <taxon>Actinomycetes</taxon>
        <taxon>Micrococcales</taxon>
        <taxon>Micrococcaceae</taxon>
        <taxon>Arthrobacter</taxon>
    </lineage>
</organism>
<gene>
    <name evidence="1" type="ORF">GCM10009688_16840</name>
</gene>
<sequence length="430" mass="45560">MSTTLPVLSVLGMELPCPPEWDITSGPGGTEIIAHPPVPSGHFRPNLVLRRMRVAESLPRLSTAALAATLQLPKTYIFANDLWTQSPGSEGEPTHGRRQRFVREAEGQVVCTDRWLFSDGTDAVEATASYAVEQSVGMRPLFEHMVAGLRRREPVAETSADPGIGAVAPAEPRLDSQATQLFGEPVEDVVPLRETQPYRVSGTVLSRAAGELFLSMSKRDRLGPFDRSGNRAAVAELVGAGLLTDAGRLTSRGLAYVAPLRTGASVVDFHAVGGAVSTGVRAWLGGGPALAWAGPSPALSGEPPQDRFELRLGDAAALPGELAGWAGLAPSWSSTAEPVLMSEESFGRRVSGTREPAPAGVPASLWSAPWTAWNLGLNGTGQLSVLSAGNAGYFRITASEGMIRLVPEQAGDVWDLLLEIIHRAVEGSWR</sequence>
<name>A0ABP5AFK3_9MICC</name>
<dbReference type="Gene3D" id="3.40.1000.10">
    <property type="entry name" value="Mog1/PsbP, alpha/beta/alpha sandwich"/>
    <property type="match status" value="1"/>
</dbReference>
<dbReference type="RefSeq" id="WP_152226548.1">
    <property type="nucleotide sequence ID" value="NZ_BAAALV010000002.1"/>
</dbReference>